<comment type="similarity">
    <text evidence="1">Belongs to the SorC transcriptional regulatory family.</text>
</comment>
<dbReference type="InterPro" id="IPR007324">
    <property type="entry name" value="Sugar-bd_dom_put"/>
</dbReference>
<dbReference type="eggNOG" id="COG2390">
    <property type="taxonomic scope" value="Bacteria"/>
</dbReference>
<keyword evidence="2" id="KW-0805">Transcription regulation</keyword>
<dbReference type="Proteomes" id="UP000028302">
    <property type="component" value="Unassembled WGS sequence"/>
</dbReference>
<evidence type="ECO:0000256" key="2">
    <source>
        <dbReference type="ARBA" id="ARBA00023015"/>
    </source>
</evidence>
<dbReference type="GO" id="GO:0030246">
    <property type="term" value="F:carbohydrate binding"/>
    <property type="evidence" value="ECO:0007669"/>
    <property type="project" value="InterPro"/>
</dbReference>
<dbReference type="PATRIC" id="fig|1304275.5.peg.1084"/>
<protein>
    <submittedName>
        <fullName evidence="6">DeoR family transcriptional regulator</fullName>
    </submittedName>
</protein>
<dbReference type="PANTHER" id="PTHR34294:SF1">
    <property type="entry name" value="TRANSCRIPTIONAL REGULATOR LSRR"/>
    <property type="match status" value="1"/>
</dbReference>
<dbReference type="STRING" id="1304275.C41B8_05303"/>
<proteinExistence type="inferred from homology"/>
<organism evidence="6 7">
    <name type="scientific">Salinisphaera hydrothermalis (strain C41B8)</name>
    <dbReference type="NCBI Taxonomy" id="1304275"/>
    <lineage>
        <taxon>Bacteria</taxon>
        <taxon>Pseudomonadati</taxon>
        <taxon>Pseudomonadota</taxon>
        <taxon>Gammaproteobacteria</taxon>
        <taxon>Salinisphaerales</taxon>
        <taxon>Salinisphaeraceae</taxon>
        <taxon>Salinisphaera</taxon>
    </lineage>
</organism>
<dbReference type="SUPFAM" id="SSF100950">
    <property type="entry name" value="NagB/RpiA/CoA transferase-like"/>
    <property type="match status" value="1"/>
</dbReference>
<dbReference type="InterPro" id="IPR037171">
    <property type="entry name" value="NagB/RpiA_transferase-like"/>
</dbReference>
<gene>
    <name evidence="6" type="ORF">C41B8_05303</name>
</gene>
<dbReference type="AlphaFoldDB" id="A0A084INK8"/>
<sequence>MAADRQTDDLAIYVAWLSYIGGYTQAEIAERLSLSRAKVHRLIGEAHQAGYVHVYIDRSPQRLVSYEDRIAECFGLSQCLVVPDVEDPNDRHGNVVALGCAAARYVHGRIASGEVSSLGVSWGRSLAEMTRQLPREAHPELAIVSLMGSLTQQSAINPFDVVYRLAEKTGGQGFFLPVPFIADSIEDRNVLMAQRSVADVLARAREIDLGIVGIGAMALDQPMFMEERGLLGKRQLSELIDAGAVGELVGHFLDCNGKPIHMAMNERTIGLSLAELAEREIVAVTGGADKGPAIQAVLNSGVIDRLIVDEPAARSLLAVHSRAA</sequence>
<dbReference type="OrthoDB" id="7065657at2"/>
<dbReference type="InterPro" id="IPR036388">
    <property type="entry name" value="WH-like_DNA-bd_sf"/>
</dbReference>
<evidence type="ECO:0000313" key="6">
    <source>
        <dbReference type="EMBL" id="KEZ78292.1"/>
    </source>
</evidence>
<evidence type="ECO:0000259" key="5">
    <source>
        <dbReference type="Pfam" id="PF04198"/>
    </source>
</evidence>
<dbReference type="InterPro" id="IPR036390">
    <property type="entry name" value="WH_DNA-bd_sf"/>
</dbReference>
<dbReference type="SUPFAM" id="SSF46785">
    <property type="entry name" value="Winged helix' DNA-binding domain"/>
    <property type="match status" value="1"/>
</dbReference>
<dbReference type="PANTHER" id="PTHR34294">
    <property type="entry name" value="TRANSCRIPTIONAL REGULATOR-RELATED"/>
    <property type="match status" value="1"/>
</dbReference>
<dbReference type="Gene3D" id="1.10.10.10">
    <property type="entry name" value="Winged helix-like DNA-binding domain superfamily/Winged helix DNA-binding domain"/>
    <property type="match status" value="1"/>
</dbReference>
<evidence type="ECO:0000313" key="7">
    <source>
        <dbReference type="Proteomes" id="UP000028302"/>
    </source>
</evidence>
<keyword evidence="3" id="KW-0238">DNA-binding</keyword>
<dbReference type="InterPro" id="IPR051054">
    <property type="entry name" value="SorC_transcr_regulators"/>
</dbReference>
<evidence type="ECO:0000256" key="3">
    <source>
        <dbReference type="ARBA" id="ARBA00023125"/>
    </source>
</evidence>
<evidence type="ECO:0000256" key="4">
    <source>
        <dbReference type="ARBA" id="ARBA00023163"/>
    </source>
</evidence>
<name>A0A084INK8_SALHC</name>
<dbReference type="RefSeq" id="WP_037335135.1">
    <property type="nucleotide sequence ID" value="NZ_APNK01000005.1"/>
</dbReference>
<keyword evidence="4" id="KW-0804">Transcription</keyword>
<dbReference type="EMBL" id="APNK01000005">
    <property type="protein sequence ID" value="KEZ78292.1"/>
    <property type="molecule type" value="Genomic_DNA"/>
</dbReference>
<dbReference type="Gene3D" id="3.40.50.1360">
    <property type="match status" value="1"/>
</dbReference>
<comment type="caution">
    <text evidence="6">The sequence shown here is derived from an EMBL/GenBank/DDBJ whole genome shotgun (WGS) entry which is preliminary data.</text>
</comment>
<dbReference type="GO" id="GO:0003677">
    <property type="term" value="F:DNA binding"/>
    <property type="evidence" value="ECO:0007669"/>
    <property type="project" value="UniProtKB-KW"/>
</dbReference>
<accession>A0A084INK8</accession>
<evidence type="ECO:0000256" key="1">
    <source>
        <dbReference type="ARBA" id="ARBA00010466"/>
    </source>
</evidence>
<reference evidence="6 7" key="1">
    <citation type="submission" date="2013-03" db="EMBL/GenBank/DDBJ databases">
        <title>Salinisphaera hydrothermalis C41B8 Genome Sequencing.</title>
        <authorList>
            <person name="Li C."/>
            <person name="Lai Q."/>
            <person name="Shao Z."/>
        </authorList>
    </citation>
    <scope>NUCLEOTIDE SEQUENCE [LARGE SCALE GENOMIC DNA]</scope>
    <source>
        <strain evidence="6 7">C41B8</strain>
    </source>
</reference>
<keyword evidence="7" id="KW-1185">Reference proteome</keyword>
<feature type="domain" description="Sugar-binding" evidence="5">
    <location>
        <begin position="62"/>
        <end position="318"/>
    </location>
</feature>
<dbReference type="Pfam" id="PF04198">
    <property type="entry name" value="Sugar-bind"/>
    <property type="match status" value="1"/>
</dbReference>